<dbReference type="Pfam" id="PF06114">
    <property type="entry name" value="Peptidase_M78"/>
    <property type="match status" value="1"/>
</dbReference>
<name>A0AAJ5RGF6_LATCU</name>
<evidence type="ECO:0000313" key="4">
    <source>
        <dbReference type="Proteomes" id="UP001215533"/>
    </source>
</evidence>
<dbReference type="Gene3D" id="1.10.10.2910">
    <property type="match status" value="1"/>
</dbReference>
<dbReference type="CDD" id="cd00093">
    <property type="entry name" value="HTH_XRE"/>
    <property type="match status" value="1"/>
</dbReference>
<dbReference type="SMART" id="SM00530">
    <property type="entry name" value="HTH_XRE"/>
    <property type="match status" value="1"/>
</dbReference>
<proteinExistence type="inferred from homology"/>
<dbReference type="Pfam" id="PF01381">
    <property type="entry name" value="HTH_3"/>
    <property type="match status" value="1"/>
</dbReference>
<protein>
    <submittedName>
        <fullName evidence="3">XRE family transcriptional regulator</fullName>
    </submittedName>
</protein>
<reference evidence="3" key="1">
    <citation type="submission" date="2023-02" db="EMBL/GenBank/DDBJ databases">
        <title>Complete genome sequence of Lactobacillus curvatus CACC879 isolated from Pig feces.</title>
        <authorList>
            <person name="Park S."/>
            <person name="Park M.A."/>
            <person name="Kim D.-H."/>
            <person name="Kim Y."/>
        </authorList>
    </citation>
    <scope>NUCLEOTIDE SEQUENCE</scope>
    <source>
        <strain evidence="3">Curvatus</strain>
        <plasmid evidence="3">p1_CACC879</plasmid>
    </source>
</reference>
<dbReference type="PANTHER" id="PTHR43236">
    <property type="entry name" value="ANTITOXIN HIGA1"/>
    <property type="match status" value="1"/>
</dbReference>
<keyword evidence="3" id="KW-0614">Plasmid</keyword>
<dbReference type="InterPro" id="IPR010982">
    <property type="entry name" value="Lambda_DNA-bd_dom_sf"/>
</dbReference>
<dbReference type="AlphaFoldDB" id="A0AAJ5RGF6"/>
<geneLocation type="plasmid" evidence="3 4">
    <name>p1_CACC879</name>
</geneLocation>
<dbReference type="Gene3D" id="1.10.260.40">
    <property type="entry name" value="lambda repressor-like DNA-binding domains"/>
    <property type="match status" value="1"/>
</dbReference>
<dbReference type="InterPro" id="IPR010359">
    <property type="entry name" value="IrrE_HExxH"/>
</dbReference>
<gene>
    <name evidence="3" type="ORF">PSR33_09605</name>
</gene>
<feature type="domain" description="HTH cro/C1-type" evidence="2">
    <location>
        <begin position="15"/>
        <end position="69"/>
    </location>
</feature>
<dbReference type="GO" id="GO:0003677">
    <property type="term" value="F:DNA binding"/>
    <property type="evidence" value="ECO:0007669"/>
    <property type="project" value="InterPro"/>
</dbReference>
<evidence type="ECO:0000259" key="2">
    <source>
        <dbReference type="PROSITE" id="PS50943"/>
    </source>
</evidence>
<dbReference type="PANTHER" id="PTHR43236:SF1">
    <property type="entry name" value="BLL7220 PROTEIN"/>
    <property type="match status" value="1"/>
</dbReference>
<comment type="similarity">
    <text evidence="1">Belongs to the short-chain fatty acyl-CoA assimilation regulator (ScfR) family.</text>
</comment>
<dbReference type="EMBL" id="CP117684">
    <property type="protein sequence ID" value="WDC92805.1"/>
    <property type="molecule type" value="Genomic_DNA"/>
</dbReference>
<dbReference type="Proteomes" id="UP001215533">
    <property type="component" value="Plasmid p1_CACC879"/>
</dbReference>
<organism evidence="3 4">
    <name type="scientific">Latilactobacillus curvatus</name>
    <name type="common">Lactobacillus curvatus</name>
    <dbReference type="NCBI Taxonomy" id="28038"/>
    <lineage>
        <taxon>Bacteria</taxon>
        <taxon>Bacillati</taxon>
        <taxon>Bacillota</taxon>
        <taxon>Bacilli</taxon>
        <taxon>Lactobacillales</taxon>
        <taxon>Lactobacillaceae</taxon>
        <taxon>Latilactobacillus</taxon>
    </lineage>
</organism>
<dbReference type="InterPro" id="IPR001387">
    <property type="entry name" value="Cro/C1-type_HTH"/>
</dbReference>
<dbReference type="InterPro" id="IPR052345">
    <property type="entry name" value="Rad_response_metalloprotease"/>
</dbReference>
<dbReference type="PROSITE" id="PS50943">
    <property type="entry name" value="HTH_CROC1"/>
    <property type="match status" value="1"/>
</dbReference>
<dbReference type="SUPFAM" id="SSF47413">
    <property type="entry name" value="lambda repressor-like DNA-binding domains"/>
    <property type="match status" value="1"/>
</dbReference>
<sequence length="362" mass="42163">MTVISMSRGFDANKLIYLREMKGCTQQEVAEKTFLSSQYISQFEHGDRKPNFQQIMKMADFFEVDHTFFLNNIVIPQNTGTTFYRKLQKVPKKKYIQAERQTKWFSMFEQVISSELGLDYGRLPSFANQREIVEMLDENYIEDMAKKVRERFDLGNGPISNVTLLIERLGIRVNFQDLSSEHIDALTDQLDNRYYITVNKVNRPSVRIRFDLAHELGHILLHSKYSAEKVNNVTNHRFIEAEANYFAGALLMPAEGLAMDMISTNMEYLLSLKSHWKVSIAAIIYRGCQIGLITDQQALFLRQTIARKKWRIKEPYDDEIEIENPTFLNSALKYKTNDPDKLIRSINTIIGRKNFSNLKLLT</sequence>
<evidence type="ECO:0000313" key="3">
    <source>
        <dbReference type="EMBL" id="WDC92805.1"/>
    </source>
</evidence>
<accession>A0AAJ5RGF6</accession>
<evidence type="ECO:0000256" key="1">
    <source>
        <dbReference type="ARBA" id="ARBA00007227"/>
    </source>
</evidence>